<dbReference type="InterPro" id="IPR050110">
    <property type="entry name" value="Glyoxalase_II_hydrolase"/>
</dbReference>
<evidence type="ECO:0000313" key="9">
    <source>
        <dbReference type="EMBL" id="RKP56422.1"/>
    </source>
</evidence>
<dbReference type="GO" id="GO:0004416">
    <property type="term" value="F:hydroxyacylglutathione hydrolase activity"/>
    <property type="evidence" value="ECO:0007669"/>
    <property type="project" value="UniProtKB-UniRule"/>
</dbReference>
<evidence type="ECO:0000256" key="1">
    <source>
        <dbReference type="ARBA" id="ARBA00001623"/>
    </source>
</evidence>
<dbReference type="GO" id="GO:0008270">
    <property type="term" value="F:zinc ion binding"/>
    <property type="evidence" value="ECO:0007669"/>
    <property type="project" value="InterPro"/>
</dbReference>
<dbReference type="InterPro" id="IPR001279">
    <property type="entry name" value="Metallo-B-lactamas"/>
</dbReference>
<dbReference type="UniPathway" id="UPA00619">
    <property type="reaction ID" value="UER00676"/>
</dbReference>
<comment type="function">
    <text evidence="7">Thiolesterase that catalyzes the hydrolysis of S-D-lactoyl-glutathione to form glutathione and D-lactic acid.</text>
</comment>
<dbReference type="InterPro" id="IPR036866">
    <property type="entry name" value="RibonucZ/Hydroxyglut_hydro"/>
</dbReference>
<evidence type="ECO:0000256" key="6">
    <source>
        <dbReference type="ARBA" id="ARBA00022833"/>
    </source>
</evidence>
<dbReference type="OrthoDB" id="9802248at2"/>
<dbReference type="PANTHER" id="PTHR43705:SF1">
    <property type="entry name" value="HYDROXYACYLGLUTATHIONE HYDROLASE GLOB"/>
    <property type="match status" value="1"/>
</dbReference>
<dbReference type="EMBL" id="RBZU01000003">
    <property type="protein sequence ID" value="RKP56422.1"/>
    <property type="molecule type" value="Genomic_DNA"/>
</dbReference>
<evidence type="ECO:0000256" key="5">
    <source>
        <dbReference type="ARBA" id="ARBA00022801"/>
    </source>
</evidence>
<evidence type="ECO:0000256" key="3">
    <source>
        <dbReference type="ARBA" id="ARBA00006759"/>
    </source>
</evidence>
<evidence type="ECO:0000256" key="4">
    <source>
        <dbReference type="ARBA" id="ARBA00022723"/>
    </source>
</evidence>
<feature type="binding site" evidence="7">
    <location>
        <position position="63"/>
    </location>
    <ligand>
        <name>Zn(2+)</name>
        <dbReference type="ChEBI" id="CHEBI:29105"/>
        <label>1</label>
    </ligand>
</feature>
<protein>
    <recommendedName>
        <fullName evidence="7">Hydroxyacylglutathione hydrolase</fullName>
        <ecNumber evidence="7">3.1.2.6</ecNumber>
    </recommendedName>
    <alternativeName>
        <fullName evidence="7">Glyoxalase II</fullName>
        <shortName evidence="7">Glx II</shortName>
    </alternativeName>
</protein>
<feature type="binding site" evidence="7">
    <location>
        <position position="125"/>
    </location>
    <ligand>
        <name>Zn(2+)</name>
        <dbReference type="ChEBI" id="CHEBI:29105"/>
        <label>1</label>
    </ligand>
</feature>
<dbReference type="GO" id="GO:0019243">
    <property type="term" value="P:methylglyoxal catabolic process to D-lactate via S-lactoyl-glutathione"/>
    <property type="evidence" value="ECO:0007669"/>
    <property type="project" value="UniProtKB-UniRule"/>
</dbReference>
<dbReference type="InterPro" id="IPR001018">
    <property type="entry name" value="Beta-lactamase_class-B_CS"/>
</dbReference>
<organism evidence="9 10">
    <name type="scientific">Pararobbsia silviterrae</name>
    <dbReference type="NCBI Taxonomy" id="1792498"/>
    <lineage>
        <taxon>Bacteria</taxon>
        <taxon>Pseudomonadati</taxon>
        <taxon>Pseudomonadota</taxon>
        <taxon>Betaproteobacteria</taxon>
        <taxon>Burkholderiales</taxon>
        <taxon>Burkholderiaceae</taxon>
        <taxon>Pararobbsia</taxon>
    </lineage>
</organism>
<dbReference type="PIRSF" id="PIRSF005457">
    <property type="entry name" value="Glx"/>
    <property type="match status" value="1"/>
</dbReference>
<keyword evidence="4 7" id="KW-0479">Metal-binding</keyword>
<dbReference type="CDD" id="cd07723">
    <property type="entry name" value="hydroxyacylglutathione_hydrolase_MBL-fold"/>
    <property type="match status" value="1"/>
</dbReference>
<dbReference type="GO" id="GO:0017001">
    <property type="term" value="P:antibiotic catabolic process"/>
    <property type="evidence" value="ECO:0007669"/>
    <property type="project" value="InterPro"/>
</dbReference>
<comment type="caution">
    <text evidence="9">The sequence shown here is derived from an EMBL/GenBank/DDBJ whole genome shotgun (WGS) entry which is preliminary data.</text>
</comment>
<dbReference type="SUPFAM" id="SSF56281">
    <property type="entry name" value="Metallo-hydrolase/oxidoreductase"/>
    <property type="match status" value="1"/>
</dbReference>
<reference evidence="9 10" key="1">
    <citation type="submission" date="2018-10" db="EMBL/GenBank/DDBJ databases">
        <title>Robbsia sp. DHC34, isolated from soil.</title>
        <authorList>
            <person name="Gao Z.-H."/>
            <person name="Qiu L.-H."/>
        </authorList>
    </citation>
    <scope>NUCLEOTIDE SEQUENCE [LARGE SCALE GENOMIC DNA]</scope>
    <source>
        <strain evidence="9 10">DHC34</strain>
    </source>
</reference>
<keyword evidence="5 7" id="KW-0378">Hydrolase</keyword>
<feature type="binding site" evidence="7">
    <location>
        <position position="68"/>
    </location>
    <ligand>
        <name>Zn(2+)</name>
        <dbReference type="ChEBI" id="CHEBI:29105"/>
        <label>2</label>
    </ligand>
</feature>
<dbReference type="GO" id="GO:0008800">
    <property type="term" value="F:beta-lactamase activity"/>
    <property type="evidence" value="ECO:0007669"/>
    <property type="project" value="InterPro"/>
</dbReference>
<dbReference type="Pfam" id="PF16123">
    <property type="entry name" value="HAGH_C"/>
    <property type="match status" value="1"/>
</dbReference>
<dbReference type="InterPro" id="IPR017782">
    <property type="entry name" value="Hydroxyacylglutathione_Hdrlase"/>
</dbReference>
<comment type="pathway">
    <text evidence="2 7">Secondary metabolite metabolism; methylglyoxal degradation; (R)-lactate from methylglyoxal: step 2/2.</text>
</comment>
<keyword evidence="6 7" id="KW-0862">Zinc</keyword>
<keyword evidence="10" id="KW-1185">Reference proteome</keyword>
<name>A0A494Y0Z0_9BURK</name>
<dbReference type="Gene3D" id="3.60.15.10">
    <property type="entry name" value="Ribonuclease Z/Hydroxyacylglutathione hydrolase-like"/>
    <property type="match status" value="1"/>
</dbReference>
<dbReference type="InterPro" id="IPR035680">
    <property type="entry name" value="Clx_II_MBL"/>
</dbReference>
<evidence type="ECO:0000313" key="10">
    <source>
        <dbReference type="Proteomes" id="UP000270342"/>
    </source>
</evidence>
<feature type="binding site" evidence="7">
    <location>
        <position position="186"/>
    </location>
    <ligand>
        <name>Zn(2+)</name>
        <dbReference type="ChEBI" id="CHEBI:29105"/>
        <label>2</label>
    </ligand>
</feature>
<dbReference type="Proteomes" id="UP000270342">
    <property type="component" value="Unassembled WGS sequence"/>
</dbReference>
<dbReference type="RefSeq" id="WP_121085392.1">
    <property type="nucleotide sequence ID" value="NZ_RBZU01000003.1"/>
</dbReference>
<proteinExistence type="inferred from homology"/>
<evidence type="ECO:0000256" key="2">
    <source>
        <dbReference type="ARBA" id="ARBA00004963"/>
    </source>
</evidence>
<accession>A0A494Y0Z0</accession>
<dbReference type="HAMAP" id="MF_01374">
    <property type="entry name" value="Glyoxalase_2"/>
    <property type="match status" value="1"/>
</dbReference>
<dbReference type="PANTHER" id="PTHR43705">
    <property type="entry name" value="HYDROXYACYLGLUTATHIONE HYDROLASE"/>
    <property type="match status" value="1"/>
</dbReference>
<feature type="domain" description="Metallo-beta-lactamase" evidence="8">
    <location>
        <begin position="22"/>
        <end position="186"/>
    </location>
</feature>
<dbReference type="NCBIfam" id="TIGR03413">
    <property type="entry name" value="GSH_gloB"/>
    <property type="match status" value="1"/>
</dbReference>
<dbReference type="PROSITE" id="PS00743">
    <property type="entry name" value="BETA_LACTAMASE_B_1"/>
    <property type="match status" value="1"/>
</dbReference>
<gene>
    <name evidence="7 9" type="primary">gloB</name>
    <name evidence="9" type="ORF">D7S86_08495</name>
</gene>
<dbReference type="Pfam" id="PF00753">
    <property type="entry name" value="Lactamase_B"/>
    <property type="match status" value="1"/>
</dbReference>
<dbReference type="InterPro" id="IPR032282">
    <property type="entry name" value="HAGH_C"/>
</dbReference>
<comment type="cofactor">
    <cofactor evidence="7">
        <name>Zn(2+)</name>
        <dbReference type="ChEBI" id="CHEBI:29105"/>
    </cofactor>
    <text evidence="7">Binds 2 Zn(2+) ions per subunit.</text>
</comment>
<sequence length="284" mass="30886">MKSSSNASYASYDYAPVPAFADNYIWVMDDGRRAVVVDPGEAAPVEHWLRERDLTLTAILLTHHHADHVGGVAALLKSFGTDAEIPVYGPRAEHIAVVTHALAGGDTIDLGAPFGPFDVIDVPGHTRGHIAYFQLQGGDRAPHVFCGDTLFASGCGRLFEGSPAQMLTSLDALAALPEQTQVHCAHEYTLSNIRFALACEPDNAALQDWQHRASALREAGRPTLPTTIGHEKRVNPFLRAHEPAVRDRVLAAAPSMNDTPPSVRDRAARVDVFAAMRDWKNVFR</sequence>
<feature type="binding site" evidence="7">
    <location>
        <position position="148"/>
    </location>
    <ligand>
        <name>Zn(2+)</name>
        <dbReference type="ChEBI" id="CHEBI:29105"/>
        <label>1</label>
    </ligand>
</feature>
<dbReference type="SMART" id="SM00849">
    <property type="entry name" value="Lactamase_B"/>
    <property type="match status" value="1"/>
</dbReference>
<comment type="similarity">
    <text evidence="3 7">Belongs to the metallo-beta-lactamase superfamily. Glyoxalase II family.</text>
</comment>
<comment type="catalytic activity">
    <reaction evidence="1 7">
        <text>an S-(2-hydroxyacyl)glutathione + H2O = a 2-hydroxy carboxylate + glutathione + H(+)</text>
        <dbReference type="Rhea" id="RHEA:21864"/>
        <dbReference type="ChEBI" id="CHEBI:15377"/>
        <dbReference type="ChEBI" id="CHEBI:15378"/>
        <dbReference type="ChEBI" id="CHEBI:57925"/>
        <dbReference type="ChEBI" id="CHEBI:58896"/>
        <dbReference type="ChEBI" id="CHEBI:71261"/>
        <dbReference type="EC" id="3.1.2.6"/>
    </reaction>
</comment>
<evidence type="ECO:0000256" key="7">
    <source>
        <dbReference type="HAMAP-Rule" id="MF_01374"/>
    </source>
</evidence>
<feature type="binding site" evidence="7">
    <location>
        <position position="148"/>
    </location>
    <ligand>
        <name>Zn(2+)</name>
        <dbReference type="ChEBI" id="CHEBI:29105"/>
        <label>2</label>
    </ligand>
</feature>
<dbReference type="EC" id="3.1.2.6" evidence="7"/>
<feature type="binding site" evidence="7">
    <location>
        <position position="65"/>
    </location>
    <ligand>
        <name>Zn(2+)</name>
        <dbReference type="ChEBI" id="CHEBI:29105"/>
        <label>1</label>
    </ligand>
</feature>
<evidence type="ECO:0000259" key="8">
    <source>
        <dbReference type="SMART" id="SM00849"/>
    </source>
</evidence>
<dbReference type="AlphaFoldDB" id="A0A494Y0Z0"/>
<feature type="binding site" evidence="7">
    <location>
        <position position="67"/>
    </location>
    <ligand>
        <name>Zn(2+)</name>
        <dbReference type="ChEBI" id="CHEBI:29105"/>
        <label>2</label>
    </ligand>
</feature>
<comment type="subunit">
    <text evidence="7">Monomer.</text>
</comment>